<evidence type="ECO:0000313" key="10">
    <source>
        <dbReference type="EMBL" id="KEO83085.1"/>
    </source>
</evidence>
<dbReference type="EMBL" id="JMIR01000014">
    <property type="protein sequence ID" value="KEO83085.1"/>
    <property type="molecule type" value="Genomic_DNA"/>
</dbReference>
<evidence type="ECO:0000313" key="11">
    <source>
        <dbReference type="Proteomes" id="UP000027931"/>
    </source>
</evidence>
<organism evidence="10 11">
    <name type="scientific">Tumebacillus flagellatus</name>
    <dbReference type="NCBI Taxonomy" id="1157490"/>
    <lineage>
        <taxon>Bacteria</taxon>
        <taxon>Bacillati</taxon>
        <taxon>Bacillota</taxon>
        <taxon>Bacilli</taxon>
        <taxon>Bacillales</taxon>
        <taxon>Alicyclobacillaceae</taxon>
        <taxon>Tumebacillus</taxon>
    </lineage>
</organism>
<accession>A0A074LRI9</accession>
<dbReference type="SUPFAM" id="SSF55083">
    <property type="entry name" value="6-hydroxymethyl-7,8-dihydropterin pyrophosphokinase, HPPK"/>
    <property type="match status" value="1"/>
</dbReference>
<comment type="caution">
    <text evidence="10">The sequence shown here is derived from an EMBL/GenBank/DDBJ whole genome shotgun (WGS) entry which is preliminary data.</text>
</comment>
<dbReference type="GO" id="GO:0003848">
    <property type="term" value="F:2-amino-4-hydroxy-6-hydroxymethyldihydropteridine diphosphokinase activity"/>
    <property type="evidence" value="ECO:0007669"/>
    <property type="project" value="UniProtKB-EC"/>
</dbReference>
<dbReference type="PROSITE" id="PS00794">
    <property type="entry name" value="HPPK"/>
    <property type="match status" value="1"/>
</dbReference>
<keyword evidence="4" id="KW-0808">Transferase</keyword>
<keyword evidence="6" id="KW-0418">Kinase</keyword>
<dbReference type="PANTHER" id="PTHR43071:SF1">
    <property type="entry name" value="2-AMINO-4-HYDROXY-6-HYDROXYMETHYLDIHYDROPTERIDINE PYROPHOSPHOKINASE"/>
    <property type="match status" value="1"/>
</dbReference>
<dbReference type="InterPro" id="IPR000550">
    <property type="entry name" value="Hppk"/>
</dbReference>
<evidence type="ECO:0000256" key="8">
    <source>
        <dbReference type="ARBA" id="ARBA00022909"/>
    </source>
</evidence>
<dbReference type="GO" id="GO:0005524">
    <property type="term" value="F:ATP binding"/>
    <property type="evidence" value="ECO:0007669"/>
    <property type="project" value="UniProtKB-KW"/>
</dbReference>
<evidence type="ECO:0000256" key="6">
    <source>
        <dbReference type="ARBA" id="ARBA00022777"/>
    </source>
</evidence>
<keyword evidence="5" id="KW-0547">Nucleotide-binding</keyword>
<protein>
    <recommendedName>
        <fullName evidence="3">2-amino-4-hydroxy-6-hydroxymethyldihydropteridine diphosphokinase</fullName>
        <ecNumber evidence="3">2.7.6.3</ecNumber>
    </recommendedName>
</protein>
<dbReference type="CDD" id="cd00483">
    <property type="entry name" value="HPPK"/>
    <property type="match status" value="1"/>
</dbReference>
<proteinExistence type="predicted"/>
<keyword evidence="7" id="KW-0067">ATP-binding</keyword>
<dbReference type="GO" id="GO:0046656">
    <property type="term" value="P:folic acid biosynthetic process"/>
    <property type="evidence" value="ECO:0007669"/>
    <property type="project" value="UniProtKB-KW"/>
</dbReference>
<dbReference type="Proteomes" id="UP000027931">
    <property type="component" value="Unassembled WGS sequence"/>
</dbReference>
<evidence type="ECO:0000256" key="2">
    <source>
        <dbReference type="ARBA" id="ARBA00005051"/>
    </source>
</evidence>
<dbReference type="Gene3D" id="3.30.70.560">
    <property type="entry name" value="7,8-Dihydro-6-hydroxymethylpterin-pyrophosphokinase HPPK"/>
    <property type="match status" value="1"/>
</dbReference>
<sequence>MNLQSAIEMLDSHPEIQVTRISPVYETEPVGYLDQPDFLNLVIELCTSLDAKKLWKITSSTEIELGRQRDIKWGPRTIDIDILLVDQQVMDTDDLIVPHPRMAERAFVLLPLADLAGELLHPVTRQTVSDMANRVEGKDGVFLCKIPLASGLEPTES</sequence>
<evidence type="ECO:0000256" key="7">
    <source>
        <dbReference type="ARBA" id="ARBA00022840"/>
    </source>
</evidence>
<dbReference type="EC" id="2.7.6.3" evidence="3"/>
<dbReference type="eggNOG" id="COG0801">
    <property type="taxonomic scope" value="Bacteria"/>
</dbReference>
<dbReference type="InterPro" id="IPR035907">
    <property type="entry name" value="Hppk_sf"/>
</dbReference>
<evidence type="ECO:0000256" key="1">
    <source>
        <dbReference type="ARBA" id="ARBA00000198"/>
    </source>
</evidence>
<keyword evidence="11" id="KW-1185">Reference proteome</keyword>
<reference evidence="10 11" key="1">
    <citation type="journal article" date="2013" name="Int. J. Syst. Evol. Microbiol.">
        <title>Tumebacillus flagellatus sp. nov., an alpha-amylase/pullulanase-producing bacterium isolated from cassava wastewater.</title>
        <authorList>
            <person name="Wang Q."/>
            <person name="Xie N."/>
            <person name="Qin Y."/>
            <person name="Shen N."/>
            <person name="Zhu J."/>
            <person name="Mi H."/>
            <person name="Huang R."/>
        </authorList>
    </citation>
    <scope>NUCLEOTIDE SEQUENCE [LARGE SCALE GENOMIC DNA]</scope>
    <source>
        <strain evidence="10 11">GST4</strain>
    </source>
</reference>
<dbReference type="PANTHER" id="PTHR43071">
    <property type="entry name" value="2-AMINO-4-HYDROXY-6-HYDROXYMETHYLDIHYDROPTERIDINE PYROPHOSPHOKINASE"/>
    <property type="match status" value="1"/>
</dbReference>
<dbReference type="STRING" id="1157490.EL26_11480"/>
<feature type="domain" description="7,8-dihydro-6-hydroxymethylpterin-pyrophosphokinase" evidence="9">
    <location>
        <begin position="72"/>
        <end position="83"/>
    </location>
</feature>
<evidence type="ECO:0000259" key="9">
    <source>
        <dbReference type="PROSITE" id="PS00794"/>
    </source>
</evidence>
<evidence type="ECO:0000256" key="4">
    <source>
        <dbReference type="ARBA" id="ARBA00022679"/>
    </source>
</evidence>
<dbReference type="AlphaFoldDB" id="A0A074LRI9"/>
<comment type="pathway">
    <text evidence="2">Cofactor biosynthesis; tetrahydrofolate biosynthesis; 2-amino-4-hydroxy-6-hydroxymethyl-7,8-dihydropteridine diphosphate from 7,8-dihydroneopterin triphosphate: step 4/4.</text>
</comment>
<dbReference type="NCBIfam" id="TIGR01498">
    <property type="entry name" value="folK"/>
    <property type="match status" value="1"/>
</dbReference>
<dbReference type="Pfam" id="PF01288">
    <property type="entry name" value="HPPK"/>
    <property type="match status" value="1"/>
</dbReference>
<gene>
    <name evidence="10" type="ORF">EL26_11480</name>
</gene>
<comment type="catalytic activity">
    <reaction evidence="1">
        <text>6-hydroxymethyl-7,8-dihydropterin + ATP = (7,8-dihydropterin-6-yl)methyl diphosphate + AMP + H(+)</text>
        <dbReference type="Rhea" id="RHEA:11412"/>
        <dbReference type="ChEBI" id="CHEBI:15378"/>
        <dbReference type="ChEBI" id="CHEBI:30616"/>
        <dbReference type="ChEBI" id="CHEBI:44841"/>
        <dbReference type="ChEBI" id="CHEBI:72950"/>
        <dbReference type="ChEBI" id="CHEBI:456215"/>
        <dbReference type="EC" id="2.7.6.3"/>
    </reaction>
</comment>
<dbReference type="GO" id="GO:0046654">
    <property type="term" value="P:tetrahydrofolate biosynthetic process"/>
    <property type="evidence" value="ECO:0007669"/>
    <property type="project" value="UniProtKB-UniPathway"/>
</dbReference>
<dbReference type="GO" id="GO:0016301">
    <property type="term" value="F:kinase activity"/>
    <property type="evidence" value="ECO:0007669"/>
    <property type="project" value="UniProtKB-KW"/>
</dbReference>
<evidence type="ECO:0000256" key="5">
    <source>
        <dbReference type="ARBA" id="ARBA00022741"/>
    </source>
</evidence>
<keyword evidence="8" id="KW-0289">Folate biosynthesis</keyword>
<dbReference type="UniPathway" id="UPA00077">
    <property type="reaction ID" value="UER00155"/>
</dbReference>
<name>A0A074LRI9_9BACL</name>
<evidence type="ECO:0000256" key="3">
    <source>
        <dbReference type="ARBA" id="ARBA00013253"/>
    </source>
</evidence>